<keyword evidence="5 7" id="KW-1133">Transmembrane helix</keyword>
<evidence type="ECO:0000259" key="8">
    <source>
        <dbReference type="PROSITE" id="PS50850"/>
    </source>
</evidence>
<dbReference type="Proteomes" id="UP000632377">
    <property type="component" value="Unassembled WGS sequence"/>
</dbReference>
<keyword evidence="3" id="KW-1003">Cell membrane</keyword>
<keyword evidence="10" id="KW-1185">Reference proteome</keyword>
<evidence type="ECO:0000256" key="2">
    <source>
        <dbReference type="ARBA" id="ARBA00022448"/>
    </source>
</evidence>
<dbReference type="RefSeq" id="WP_202748287.1">
    <property type="nucleotide sequence ID" value="NZ_JAESWC010000002.1"/>
</dbReference>
<keyword evidence="4 7" id="KW-0812">Transmembrane</keyword>
<accession>A0ABS1T8N1</accession>
<dbReference type="Gene3D" id="1.20.1250.20">
    <property type="entry name" value="MFS general substrate transporter like domains"/>
    <property type="match status" value="1"/>
</dbReference>
<keyword evidence="6 7" id="KW-0472">Membrane</keyword>
<dbReference type="InterPro" id="IPR011701">
    <property type="entry name" value="MFS"/>
</dbReference>
<dbReference type="InterPro" id="IPR020846">
    <property type="entry name" value="MFS_dom"/>
</dbReference>
<feature type="transmembrane region" description="Helical" evidence="7">
    <location>
        <begin position="372"/>
        <end position="390"/>
    </location>
</feature>
<evidence type="ECO:0000256" key="5">
    <source>
        <dbReference type="ARBA" id="ARBA00022989"/>
    </source>
</evidence>
<comment type="caution">
    <text evidence="9">The sequence shown here is derived from an EMBL/GenBank/DDBJ whole genome shotgun (WGS) entry which is preliminary data.</text>
</comment>
<dbReference type="CDD" id="cd06173">
    <property type="entry name" value="MFS_MefA_like"/>
    <property type="match status" value="1"/>
</dbReference>
<comment type="subcellular location">
    <subcellularLocation>
        <location evidence="1">Cell membrane</location>
        <topology evidence="1">Multi-pass membrane protein</topology>
    </subcellularLocation>
</comment>
<dbReference type="PANTHER" id="PTHR43266">
    <property type="entry name" value="MACROLIDE-EFFLUX PROTEIN"/>
    <property type="match status" value="1"/>
</dbReference>
<feature type="transmembrane region" description="Helical" evidence="7">
    <location>
        <begin position="271"/>
        <end position="290"/>
    </location>
</feature>
<gene>
    <name evidence="9" type="ORF">JK636_07975</name>
</gene>
<organism evidence="9 10">
    <name type="scientific">Clostridium rhizosphaerae</name>
    <dbReference type="NCBI Taxonomy" id="2803861"/>
    <lineage>
        <taxon>Bacteria</taxon>
        <taxon>Bacillati</taxon>
        <taxon>Bacillota</taxon>
        <taxon>Clostridia</taxon>
        <taxon>Eubacteriales</taxon>
        <taxon>Clostridiaceae</taxon>
        <taxon>Clostridium</taxon>
    </lineage>
</organism>
<feature type="transmembrane region" description="Helical" evidence="7">
    <location>
        <begin position="235"/>
        <end position="259"/>
    </location>
</feature>
<protein>
    <submittedName>
        <fullName evidence="9">MFS transporter</fullName>
    </submittedName>
</protein>
<dbReference type="Pfam" id="PF07690">
    <property type="entry name" value="MFS_1"/>
    <property type="match status" value="1"/>
</dbReference>
<feature type="transmembrane region" description="Helical" evidence="7">
    <location>
        <begin position="112"/>
        <end position="131"/>
    </location>
</feature>
<evidence type="ECO:0000256" key="3">
    <source>
        <dbReference type="ARBA" id="ARBA00022475"/>
    </source>
</evidence>
<feature type="transmembrane region" description="Helical" evidence="7">
    <location>
        <begin position="302"/>
        <end position="321"/>
    </location>
</feature>
<feature type="transmembrane region" description="Helical" evidence="7">
    <location>
        <begin position="52"/>
        <end position="73"/>
    </location>
</feature>
<dbReference type="InterPro" id="IPR036259">
    <property type="entry name" value="MFS_trans_sf"/>
</dbReference>
<sequence>MEGQVSTGFKTESIFKNKNFMLLFIGKLVSQFGDVIYNMAIGWYILSVTSSAIQMSIYMALGTVVYIVMGPIGGVIADRYDRKKIIIWMDIIRGIAVAVTGILMYFNIESIYLFYISSTILSICGALFVPASNAMMPMIVDDNQLTKANSMGGSVGSMANIVGTIVGGILYALLGIKIIFVLNAVSYIACGILEVLITMPSNNRDNNGQEDSQDKKHIFKELSESYSFVKNQNGLFILMWFSTIINFILIPLMAVYVPYIFNQILKVSTEQYSYVGAASAVGFIIGATTISMLPQRDKIYKYINMSLIAFSILIFSIYFVMLASSKGILPSKMVVILFIAIYLFIGMANSILNIPIGVVVQRLVPNEILGKVTSLLNTLIMAAMPLGMLMGGATADLMPMNMLLLITSVIFSIITIYLSLQKDIRRI</sequence>
<evidence type="ECO:0000256" key="6">
    <source>
        <dbReference type="ARBA" id="ARBA00023136"/>
    </source>
</evidence>
<dbReference type="EMBL" id="JAESWC010000002">
    <property type="protein sequence ID" value="MBL4935694.1"/>
    <property type="molecule type" value="Genomic_DNA"/>
</dbReference>
<evidence type="ECO:0000256" key="7">
    <source>
        <dbReference type="SAM" id="Phobius"/>
    </source>
</evidence>
<evidence type="ECO:0000256" key="4">
    <source>
        <dbReference type="ARBA" id="ARBA00022692"/>
    </source>
</evidence>
<feature type="transmembrane region" description="Helical" evidence="7">
    <location>
        <begin position="402"/>
        <end position="420"/>
    </location>
</feature>
<feature type="transmembrane region" description="Helical" evidence="7">
    <location>
        <begin position="152"/>
        <end position="172"/>
    </location>
</feature>
<dbReference type="SUPFAM" id="SSF103473">
    <property type="entry name" value="MFS general substrate transporter"/>
    <property type="match status" value="1"/>
</dbReference>
<feature type="transmembrane region" description="Helical" evidence="7">
    <location>
        <begin position="20"/>
        <end position="46"/>
    </location>
</feature>
<evidence type="ECO:0000313" key="10">
    <source>
        <dbReference type="Proteomes" id="UP000632377"/>
    </source>
</evidence>
<reference evidence="9 10" key="1">
    <citation type="submission" date="2021-01" db="EMBL/GenBank/DDBJ databases">
        <title>Genome public.</title>
        <authorList>
            <person name="Liu C."/>
            <person name="Sun Q."/>
        </authorList>
    </citation>
    <scope>NUCLEOTIDE SEQUENCE [LARGE SCALE GENOMIC DNA]</scope>
    <source>
        <strain evidence="9 10">YIM B02515</strain>
    </source>
</reference>
<dbReference type="PROSITE" id="PS50850">
    <property type="entry name" value="MFS"/>
    <property type="match status" value="1"/>
</dbReference>
<feature type="domain" description="Major facilitator superfamily (MFS) profile" evidence="8">
    <location>
        <begin position="19"/>
        <end position="425"/>
    </location>
</feature>
<dbReference type="PANTHER" id="PTHR43266:SF9">
    <property type="entry name" value="PERMEASE, MAJOR FACILITATOR SUPERFAMILY-RELATED"/>
    <property type="match status" value="1"/>
</dbReference>
<proteinExistence type="predicted"/>
<evidence type="ECO:0000256" key="1">
    <source>
        <dbReference type="ARBA" id="ARBA00004651"/>
    </source>
</evidence>
<evidence type="ECO:0000313" key="9">
    <source>
        <dbReference type="EMBL" id="MBL4935694.1"/>
    </source>
</evidence>
<feature type="transmembrane region" description="Helical" evidence="7">
    <location>
        <begin position="178"/>
        <end position="197"/>
    </location>
</feature>
<feature type="transmembrane region" description="Helical" evidence="7">
    <location>
        <begin position="333"/>
        <end position="360"/>
    </location>
</feature>
<name>A0ABS1T8N1_9CLOT</name>
<keyword evidence="2" id="KW-0813">Transport</keyword>
<feature type="transmembrane region" description="Helical" evidence="7">
    <location>
        <begin position="85"/>
        <end position="106"/>
    </location>
</feature>